<dbReference type="SUPFAM" id="SSF141072">
    <property type="entry name" value="CalX-like"/>
    <property type="match status" value="7"/>
</dbReference>
<dbReference type="PROSITE" id="PS50093">
    <property type="entry name" value="PKD"/>
    <property type="match status" value="1"/>
</dbReference>
<dbReference type="InterPro" id="IPR026919">
    <property type="entry name" value="ADGRV1"/>
</dbReference>
<evidence type="ECO:0000313" key="7">
    <source>
        <dbReference type="EMBL" id="MCW1914016.1"/>
    </source>
</evidence>
<dbReference type="Pfam" id="PF18911">
    <property type="entry name" value="PKD_4"/>
    <property type="match status" value="1"/>
</dbReference>
<dbReference type="Pfam" id="PF17957">
    <property type="entry name" value="Big_7"/>
    <property type="match status" value="1"/>
</dbReference>
<keyword evidence="8" id="KW-1185">Reference proteome</keyword>
<dbReference type="Pfam" id="PF17963">
    <property type="entry name" value="Big_9"/>
    <property type="match status" value="1"/>
</dbReference>
<dbReference type="PANTHER" id="PTHR46682">
    <property type="entry name" value="ADHESION G-PROTEIN COUPLED RECEPTOR V1"/>
    <property type="match status" value="1"/>
</dbReference>
<dbReference type="InterPro" id="IPR037524">
    <property type="entry name" value="PA14/GLEYA"/>
</dbReference>
<sequence>MSLSRRTLAITALSVVALTPLFLLREKPATPEVAPRSALASVRPAPVLPTASAEQSADTPGFGKWVSEPIPEPDFAKIDAFDNWLGRWTAADDVEKRALRLEGAELSAARRPEFKALIASDPRLALERAVSRVIRQDLPQEIVDSLEEPVSATGDYNVYLARPAPGEEVPGPLRYFEIPGRSLKAHVSGEMLPVMSRKKIPLRGVAIDREFAVAESPVRPLEIGEEIPPGTVVEDVCPVSGETTEEVASGEVVTEDTPTVEVGERIITLCNGTHVTVLDERYRTLVQASGPGGPAFFMDAFPGTSSRAIGNFRCLYIRATYPDQMAPPNTEDQAVADMRNTTRFFLESSYGKMTTTATVTPLIVLPQTLAWYIAKDTEVDGLGTMQSQARAEARKLGYDPSQYNCIIVRVNGGLRSGSSWGGGDSVWLGWGGMDVINHECGHSLGRSHANFWQTSDGTAYGNGQNQEYGNSFDVMGGGGGFGAHYNTVSKRALGWLPDTYLHLPKTNGVFRIHAYDQPRLEEGKRYGLSVAKDSIRGYNLEYHPAKVADQALVIYSGMGSNAGHLIDTTPGSSGGKGDGGIRVGRTFTDPEADIHFTVLAKNESSPPSLDVAYFRGPFPGNQAPTLSLAASATTIGTGGSVTFTATASDPDGDALAYEWDFDDGQTAANSAVVTRSFATTAQVTAMLTVSDMKGGTARRHVVINVGSHGRQTITGNITWNATPLANVRVSNGTKYAYTDSSGNYALSGIATGSATLTATLNGFTFNPSFTNPFTVVSGANTANWTAGNSTFVTLAKTADPVEGGANGSFTLTRTGDTSADLVVRVSPVGGTATRTTDYTFNPDYATDGSYRSFTIPAGSASLAVSVAAVNDTTQEGPETIALQLASNGNYLSNSLNSMVMTVGDNDTSLPQISVLPTDPYAFESPADNGTFTFRRVGPTTSSLNISVAWSGSATAGSDYTSLPATVTFPAGQSTATINVVPINDSVIEAPEDITATINTSASYLRDGSATSATVSLSDDDSPVVTVAAVDTQASEAGPDSGMFLITRSGSTAAPLKVYYGLSGSAFHGTDYAPLTGETTIPAGSASAPVVVTPYNDDLGEPVEDVTLAVTTFNNAYSLGSAFQATLAIADNADTPVVSVRAGAAGVEGGSSASVVFRAIGSGSGNVTVNYTVSGTATSGSDYTAMSGSVSVPANGTNDVTVTIPVTNDTTPEPTETIKVTITPGAAYRVYNDGVGEAAIRDNDSGDRVAVSAYNSGAAEGGSTGKFYIARANTVGALTVNYTLSGTATDGLDYTGLTGSVVIPDTQLGEVVTFTPVNDTLPEGTEKVTLTIAAGTGYGLDRPASATLEIADNDTLPISVGFQASTSATSEIPDANGEFRDIPVVLSAASATTVTVDYVGGGGVATGDDVDWSFVDAANGNAIIKGGTLVFAPGTTSRNIRIRVKNDGVSEQSETAVLELRAANQAGLTSGLNKHSVLIFDGAVPPLVTEERWSGGTVYTNQTWSSVTPSYSGLLPGFTTALDVADNYSRRLVGQIVAPATGQYRFWIASDDASRLYLSTTSSAANKVLIASLATYTDFQNWEANDSQQSALINLVAGQSYYMEAQHQEGGGGDHLSVAWSGPGFSRTPIAGAATDVVPRTVRFVTASSTRRESDAGEPLLMAVLDRPAGSSAVTVNYTVAGTASSGSDFTLAPGTLSFAAGEQMKLLPLSFTADSNGETPEILSVALASANGAQIVSPSTHTITLLDAAAPAVGPLYVSAASTTAAGSVLGTASATPASGRSIASWSIIAGNVGNLFAINASGQVTLLAPAALPNPGGIQLGVRATDNLGATGDGAVNVVCNAPANKVVERRWAGETAFWNEDWSAATNYSGTLTNLTSAQNVADTYSRRLTGLLVPPTTGDYTFWVAGDDDCRLYLGTEGGSASKVQIASVDGYTNYQAWDSQGSQKSALIPLQAGKVYWIEAQQREGGGGDHLSVAWSGPGISRVAIPASAFFPFTPAADFNAPPAVPSIVVASPLAGATFESGSNIPVGANLAGGAQTITAVEFYRGGTLIGSDSSPPYQAAWSNASAGTYAITAKALYSGGGVVSSPVSITVNDADPSADPDGDGFNTGLELALGTNPQSSASQPPAIYASLRAWWKLDDNTGTAADDFTGRPQDGTISGAAWATGISGSALNFDGLDDGILVGNSAALTGTGNLTLAAWVKIDPGSPLATVIQQREAGATGHQGQYVLNVNASGTVNFFIYNNSAYQFDLTTAGAVNDGQWHHLAAVREGTAGRIYIDGVQAASGSGTAQALVSHPVAIGYDHRDNNKRFDGLIDDVRIYERALNAAELDGLHDGLVPNRAPAFTSDPLAKAAASEDTVYSASLAGDAGDPDFGDGLTYTKLGGPLWLAVSPSGVLSGTPANSDVGSNSFSIRVADAAGLNDIATVTIQVLNTNDTPVFAADPMTGSPATEDLAYSMSLAGSASDVDAGDTLTYFKVSGAPWVNVAPNGSVSGTPGNGDVGPNSVTIEVRDTAGASDQAVLQIAVANVNDAPAFSADPISGPAATEDLAYSGSLAGLAADIDAGDSLIYSKEDGPPWLAVAPDGTLSGTPGNADVGINSFTVRARDWSNAHDDVTLTVLVANVNDAPVFIVDPIARPTGSEEQAYTASSLSGTAVDADAGDSLTYAKIGGPLWLDIAADGSLSGTPPAGSSGTNTFTVEAKDGAGATAQATLLIEIEGDELPLPWQSNSIGSIPSNGSVTHSNGTYTVSGAGSLSGRSDTLNFAWQTMSGDGSITARITELGSTGGSARIGIMIRDTLASNSRHVFIGLDGNSTYRWVRRTSLNGNTSTSTSGSGVVPATWIRLVRSGDRITAYKSSNGTAWIEIGSLTAALPENCYAGMAVASGNGEVLNTSEFTNVSVSP</sequence>
<dbReference type="Gene3D" id="2.60.40.2030">
    <property type="match status" value="7"/>
</dbReference>
<dbReference type="Gene3D" id="2.60.120.200">
    <property type="match status" value="2"/>
</dbReference>
<dbReference type="SUPFAM" id="SSF56988">
    <property type="entry name" value="Anthrax protective antigen"/>
    <property type="match status" value="2"/>
</dbReference>
<proteinExistence type="predicted"/>
<dbReference type="Pfam" id="PF05345">
    <property type="entry name" value="He_PIG"/>
    <property type="match status" value="3"/>
</dbReference>
<dbReference type="InterPro" id="IPR015919">
    <property type="entry name" value="Cadherin-like_sf"/>
</dbReference>
<evidence type="ECO:0000259" key="5">
    <source>
        <dbReference type="PROSITE" id="PS50093"/>
    </source>
</evidence>
<dbReference type="InterPro" id="IPR000601">
    <property type="entry name" value="PKD_dom"/>
</dbReference>
<dbReference type="InterPro" id="IPR011658">
    <property type="entry name" value="PA14_dom"/>
</dbReference>
<gene>
    <name evidence="7" type="ORF">OJ996_10550</name>
</gene>
<dbReference type="SUPFAM" id="SSF49899">
    <property type="entry name" value="Concanavalin A-like lectins/glucanases"/>
    <property type="match status" value="1"/>
</dbReference>
<dbReference type="SMART" id="SM00736">
    <property type="entry name" value="CADG"/>
    <property type="match status" value="4"/>
</dbReference>
<dbReference type="PANTHER" id="PTHR46682:SF1">
    <property type="entry name" value="ADHESION G-PROTEIN COUPLED RECEPTOR V1"/>
    <property type="match status" value="1"/>
</dbReference>
<dbReference type="CDD" id="cd00110">
    <property type="entry name" value="LamG"/>
    <property type="match status" value="1"/>
</dbReference>
<organism evidence="7 8">
    <name type="scientific">Luteolibacter rhizosphaerae</name>
    <dbReference type="NCBI Taxonomy" id="2989719"/>
    <lineage>
        <taxon>Bacteria</taxon>
        <taxon>Pseudomonadati</taxon>
        <taxon>Verrucomicrobiota</taxon>
        <taxon>Verrucomicrobiia</taxon>
        <taxon>Verrucomicrobiales</taxon>
        <taxon>Verrucomicrobiaceae</taxon>
        <taxon>Luteolibacter</taxon>
    </lineage>
</organism>
<feature type="domain" description="PKD" evidence="5">
    <location>
        <begin position="624"/>
        <end position="705"/>
    </location>
</feature>
<evidence type="ECO:0000256" key="4">
    <source>
        <dbReference type="ARBA" id="ARBA00023157"/>
    </source>
</evidence>
<dbReference type="PROSITE" id="PS51820">
    <property type="entry name" value="PA14"/>
    <property type="match status" value="2"/>
</dbReference>
<keyword evidence="4" id="KW-1015">Disulfide bond</keyword>
<dbReference type="Gene3D" id="2.60.40.10">
    <property type="entry name" value="Immunoglobulins"/>
    <property type="match status" value="6"/>
</dbReference>
<dbReference type="InterPro" id="IPR013784">
    <property type="entry name" value="Carb-bd-like_fold"/>
</dbReference>
<dbReference type="SMART" id="SM00237">
    <property type="entry name" value="Calx_beta"/>
    <property type="match status" value="6"/>
</dbReference>
<dbReference type="Pfam" id="PF03160">
    <property type="entry name" value="Calx-beta"/>
    <property type="match status" value="6"/>
</dbReference>
<dbReference type="SMART" id="SM00758">
    <property type="entry name" value="PA14"/>
    <property type="match status" value="2"/>
</dbReference>
<feature type="domain" description="PA14" evidence="6">
    <location>
        <begin position="1831"/>
        <end position="1993"/>
    </location>
</feature>
<dbReference type="SUPFAM" id="SSF49452">
    <property type="entry name" value="Starch-binding domain-like"/>
    <property type="match status" value="1"/>
</dbReference>
<dbReference type="SUPFAM" id="SSF49313">
    <property type="entry name" value="Cadherin-like"/>
    <property type="match status" value="4"/>
</dbReference>
<dbReference type="InterPro" id="IPR035986">
    <property type="entry name" value="PKD_dom_sf"/>
</dbReference>
<name>A0ABT3G2E7_9BACT</name>
<evidence type="ECO:0000256" key="3">
    <source>
        <dbReference type="ARBA" id="ARBA00022837"/>
    </source>
</evidence>
<keyword evidence="3" id="KW-0106">Calcium</keyword>
<dbReference type="InterPro" id="IPR013320">
    <property type="entry name" value="ConA-like_dom_sf"/>
</dbReference>
<dbReference type="RefSeq" id="WP_264513521.1">
    <property type="nucleotide sequence ID" value="NZ_JAPDDR010000005.1"/>
</dbReference>
<keyword evidence="1" id="KW-0732">Signal</keyword>
<feature type="domain" description="PA14" evidence="6">
    <location>
        <begin position="1462"/>
        <end position="1633"/>
    </location>
</feature>
<dbReference type="Proteomes" id="UP001165653">
    <property type="component" value="Unassembled WGS sequence"/>
</dbReference>
<dbReference type="SUPFAM" id="SSF49299">
    <property type="entry name" value="PKD domain"/>
    <property type="match status" value="1"/>
</dbReference>
<dbReference type="InterPro" id="IPR022409">
    <property type="entry name" value="PKD/Chitinase_dom"/>
</dbReference>
<evidence type="ECO:0000256" key="1">
    <source>
        <dbReference type="ARBA" id="ARBA00022729"/>
    </source>
</evidence>
<dbReference type="Pfam" id="PF13385">
    <property type="entry name" value="Laminin_G_3"/>
    <property type="match status" value="1"/>
</dbReference>
<dbReference type="InterPro" id="IPR001791">
    <property type="entry name" value="Laminin_G"/>
</dbReference>
<dbReference type="InterPro" id="IPR006644">
    <property type="entry name" value="Cadg"/>
</dbReference>
<evidence type="ECO:0000259" key="6">
    <source>
        <dbReference type="PROSITE" id="PS51820"/>
    </source>
</evidence>
<dbReference type="SMART" id="SM00560">
    <property type="entry name" value="LamGL"/>
    <property type="match status" value="1"/>
</dbReference>
<reference evidence="7" key="1">
    <citation type="submission" date="2022-10" db="EMBL/GenBank/DDBJ databases">
        <title>Luteolibacter sp. GHJ8, whole genome shotgun sequencing project.</title>
        <authorList>
            <person name="Zhao G."/>
            <person name="Shen L."/>
        </authorList>
    </citation>
    <scope>NUCLEOTIDE SEQUENCE</scope>
    <source>
        <strain evidence="7">GHJ8</strain>
    </source>
</reference>
<accession>A0ABT3G2E7</accession>
<dbReference type="InterPro" id="IPR038081">
    <property type="entry name" value="CalX-like_sf"/>
</dbReference>
<evidence type="ECO:0000256" key="2">
    <source>
        <dbReference type="ARBA" id="ARBA00022737"/>
    </source>
</evidence>
<dbReference type="Pfam" id="PF07691">
    <property type="entry name" value="PA14"/>
    <property type="match status" value="2"/>
</dbReference>
<dbReference type="EMBL" id="JAPDDR010000005">
    <property type="protein sequence ID" value="MCW1914016.1"/>
    <property type="molecule type" value="Genomic_DNA"/>
</dbReference>
<keyword evidence="2" id="KW-0677">Repeat</keyword>
<dbReference type="CDD" id="cd00146">
    <property type="entry name" value="PKD"/>
    <property type="match status" value="1"/>
</dbReference>
<dbReference type="Gene3D" id="2.60.120.1560">
    <property type="match status" value="2"/>
</dbReference>
<dbReference type="SMART" id="SM00089">
    <property type="entry name" value="PKD"/>
    <property type="match status" value="1"/>
</dbReference>
<dbReference type="InterPro" id="IPR013783">
    <property type="entry name" value="Ig-like_fold"/>
</dbReference>
<dbReference type="InterPro" id="IPR006558">
    <property type="entry name" value="LamG-like"/>
</dbReference>
<evidence type="ECO:0000313" key="8">
    <source>
        <dbReference type="Proteomes" id="UP001165653"/>
    </source>
</evidence>
<comment type="caution">
    <text evidence="7">The sequence shown here is derived from an EMBL/GenBank/DDBJ whole genome shotgun (WGS) entry which is preliminary data.</text>
</comment>
<protein>
    <submittedName>
        <fullName evidence="7">Ig domain-containing protein</fullName>
    </submittedName>
</protein>
<dbReference type="InterPro" id="IPR003644">
    <property type="entry name" value="Calx_beta"/>
</dbReference>